<protein>
    <recommendedName>
        <fullName evidence="3">MafI family immunity protein</fullName>
    </recommendedName>
</protein>
<accession>A0ABD6VL93</accession>
<evidence type="ECO:0008006" key="3">
    <source>
        <dbReference type="Google" id="ProtNLM"/>
    </source>
</evidence>
<proteinExistence type="predicted"/>
<dbReference type="AlphaFoldDB" id="A0ABD6VL93"/>
<sequence length="108" mass="12845">MKSDFNSRFIFLSERLDSFYNEDFSSDKDMYRENKKIKSDVVAFILDANSCDERTFVDKAFKLLVENTGCQEDLEILREILLPVFEKKILDDELLDKYLKDSPLSRWL</sequence>
<dbReference type="Proteomes" id="UP000237274">
    <property type="component" value="Unassembled WGS sequence"/>
</dbReference>
<name>A0ABD6VL93_9GAMM</name>
<evidence type="ECO:0000313" key="1">
    <source>
        <dbReference type="EMBL" id="POE22861.1"/>
    </source>
</evidence>
<organism evidence="1 2">
    <name type="scientific">Pectobacterium odoriferum</name>
    <dbReference type="NCBI Taxonomy" id="78398"/>
    <lineage>
        <taxon>Bacteria</taxon>
        <taxon>Pseudomonadati</taxon>
        <taxon>Pseudomonadota</taxon>
        <taxon>Gammaproteobacteria</taxon>
        <taxon>Enterobacterales</taxon>
        <taxon>Pectobacteriaceae</taxon>
        <taxon>Pectobacterium</taxon>
    </lineage>
</organism>
<gene>
    <name evidence="1" type="ORF">BV926_21295</name>
</gene>
<comment type="caution">
    <text evidence="1">The sequence shown here is derived from an EMBL/GenBank/DDBJ whole genome shotgun (WGS) entry which is preliminary data.</text>
</comment>
<reference evidence="1 2" key="1">
    <citation type="submission" date="2017-01" db="EMBL/GenBank/DDBJ databases">
        <title>Comparative Genomics of 38 Pectobacterium strains comprising three species revealed the characteristics of Pectobacterium carotovorum.</title>
        <authorList>
            <person name="Xie H."/>
            <person name="Ma Y."/>
            <person name="Li X."/>
        </authorList>
    </citation>
    <scope>NUCLEOTIDE SEQUENCE [LARGE SCALE GENOMIC DNA]</scope>
    <source>
        <strain evidence="1 2">Q142</strain>
    </source>
</reference>
<dbReference type="RefSeq" id="WP_103162984.1">
    <property type="nucleotide sequence ID" value="NZ_MTAH01000025.1"/>
</dbReference>
<dbReference type="EMBL" id="MTAO01000025">
    <property type="protein sequence ID" value="POE22861.1"/>
    <property type="molecule type" value="Genomic_DNA"/>
</dbReference>
<evidence type="ECO:0000313" key="2">
    <source>
        <dbReference type="Proteomes" id="UP000237274"/>
    </source>
</evidence>